<dbReference type="EMBL" id="JXRQ01000015">
    <property type="protein sequence ID" value="KIL51663.1"/>
    <property type="molecule type" value="Genomic_DNA"/>
</dbReference>
<dbReference type="SMART" id="SM00257">
    <property type="entry name" value="LysM"/>
    <property type="match status" value="3"/>
</dbReference>
<dbReference type="PANTHER" id="PTHR33734:SF22">
    <property type="entry name" value="MEMBRANE-BOUND LYTIC MUREIN TRANSGLYCOSYLASE D"/>
    <property type="match status" value="1"/>
</dbReference>
<dbReference type="Pfam" id="PF10648">
    <property type="entry name" value="Gmad2"/>
    <property type="match status" value="1"/>
</dbReference>
<accession>A0A0C2W6K5</accession>
<dbReference type="Proteomes" id="UP000031950">
    <property type="component" value="Unassembled WGS sequence"/>
</dbReference>
<dbReference type="Gene3D" id="3.10.350.10">
    <property type="entry name" value="LysM domain"/>
    <property type="match status" value="3"/>
</dbReference>
<dbReference type="SUPFAM" id="SSF54106">
    <property type="entry name" value="LysM domain"/>
    <property type="match status" value="3"/>
</dbReference>
<dbReference type="CDD" id="cd00118">
    <property type="entry name" value="LysM"/>
    <property type="match status" value="3"/>
</dbReference>
<dbReference type="OrthoDB" id="308800at2"/>
<feature type="domain" description="LysM" evidence="1">
    <location>
        <begin position="9"/>
        <end position="57"/>
    </location>
</feature>
<dbReference type="InterPro" id="IPR036779">
    <property type="entry name" value="LysM_dom_sf"/>
</dbReference>
<comment type="caution">
    <text evidence="2">The sequence shown here is derived from an EMBL/GenBank/DDBJ whole genome shotgun (WGS) entry which is preliminary data.</text>
</comment>
<proteinExistence type="predicted"/>
<dbReference type="InterPro" id="IPR018392">
    <property type="entry name" value="LysM"/>
</dbReference>
<dbReference type="PROSITE" id="PS51782">
    <property type="entry name" value="LYSM"/>
    <property type="match status" value="3"/>
</dbReference>
<protein>
    <submittedName>
        <fullName evidence="2">Spore germination protein</fullName>
    </submittedName>
</protein>
<feature type="domain" description="LysM" evidence="1">
    <location>
        <begin position="113"/>
        <end position="160"/>
    </location>
</feature>
<gene>
    <name evidence="2" type="ORF">KP77_11750</name>
</gene>
<dbReference type="PANTHER" id="PTHR33734">
    <property type="entry name" value="LYSM DOMAIN-CONTAINING GPI-ANCHORED PROTEIN 2"/>
    <property type="match status" value="1"/>
</dbReference>
<dbReference type="InterPro" id="IPR018911">
    <property type="entry name" value="Gmad2_Ig-like_dom"/>
</dbReference>
<name>A0A0C2W6K5_9BACL</name>
<dbReference type="STRING" id="135826.KP77_11750"/>
<dbReference type="PATRIC" id="fig|135826.4.peg.1170"/>
<dbReference type="AlphaFoldDB" id="A0A0C2W6K5"/>
<evidence type="ECO:0000313" key="3">
    <source>
        <dbReference type="Proteomes" id="UP000031950"/>
    </source>
</evidence>
<dbReference type="RefSeq" id="WP_041121749.1">
    <property type="nucleotide sequence ID" value="NZ_JXRQ01000015.1"/>
</dbReference>
<evidence type="ECO:0000259" key="1">
    <source>
        <dbReference type="PROSITE" id="PS51782"/>
    </source>
</evidence>
<organism evidence="2 3">
    <name type="scientific">Jeotgalibacillus alimentarius</name>
    <dbReference type="NCBI Taxonomy" id="135826"/>
    <lineage>
        <taxon>Bacteria</taxon>
        <taxon>Bacillati</taxon>
        <taxon>Bacillota</taxon>
        <taxon>Bacilli</taxon>
        <taxon>Bacillales</taxon>
        <taxon>Caryophanaceae</taxon>
        <taxon>Jeotgalibacillus</taxon>
    </lineage>
</organism>
<evidence type="ECO:0000313" key="2">
    <source>
        <dbReference type="EMBL" id="KIL51663.1"/>
    </source>
</evidence>
<feature type="domain" description="LysM" evidence="1">
    <location>
        <begin position="65"/>
        <end position="110"/>
    </location>
</feature>
<dbReference type="Pfam" id="PF01476">
    <property type="entry name" value="LysM"/>
    <property type="match status" value="3"/>
</dbReference>
<keyword evidence="3" id="KW-1185">Reference proteome</keyword>
<reference evidence="2 3" key="1">
    <citation type="submission" date="2015-01" db="EMBL/GenBank/DDBJ databases">
        <title>Genome sequence of Jeotgalibacillus alimentarius.</title>
        <authorList>
            <person name="Goh K.M."/>
            <person name="Chan K.-G."/>
            <person name="Yaakop A.S."/>
            <person name="Ee R."/>
            <person name="Gan H.M."/>
            <person name="Chan C.S."/>
        </authorList>
    </citation>
    <scope>NUCLEOTIDE SEQUENCE [LARGE SCALE GENOMIC DNA]</scope>
    <source>
        <strain evidence="2 3">YKJ-13</strain>
    </source>
</reference>
<sequence length="265" mass="28846">MPIVNGMHYVYTVQPGDTLYSIALRLGSSVTDIESANALYPPFTDPGLIFPGQLLLVTNPGTTQTNHIVATGDNLYRLAQRYSTTVDLLFGINPQLPDPGLIYVNQRLLVPAFVYQVESGDTLNRIAAWFGLSLSALLQANEQRPGFSPDVIFPGYRLLIPLPSSRNIVVFRPFPGTRISRGTIFSRFARAFEGAILYKIVDAAGTTVTSESPIQASAGGPSFGSYSLPITFNRNPSAQTGELWVYARSAKDGSIVDLVKVRVLF</sequence>